<dbReference type="AlphaFoldDB" id="A0A1S2LE33"/>
<dbReference type="Pfam" id="PF07973">
    <property type="entry name" value="tRNA_SAD"/>
    <property type="match status" value="1"/>
</dbReference>
<dbReference type="InterPro" id="IPR009000">
    <property type="entry name" value="Transl_B-barrel_sf"/>
</dbReference>
<evidence type="ECO:0000256" key="2">
    <source>
        <dbReference type="ARBA" id="ARBA00022723"/>
    </source>
</evidence>
<dbReference type="GO" id="GO:0043039">
    <property type="term" value="P:tRNA aminoacylation"/>
    <property type="evidence" value="ECO:0007669"/>
    <property type="project" value="InterPro"/>
</dbReference>
<feature type="domain" description="Threonyl/alanyl tRNA synthetase SAD" evidence="4">
    <location>
        <begin position="180"/>
        <end position="222"/>
    </location>
</feature>
<dbReference type="Gene3D" id="3.10.310.40">
    <property type="match status" value="1"/>
</dbReference>
<gene>
    <name evidence="5" type="ORF">BKP35_14910</name>
</gene>
<proteinExistence type="predicted"/>
<keyword evidence="3" id="KW-0862">Zinc</keyword>
<evidence type="ECO:0000259" key="4">
    <source>
        <dbReference type="SMART" id="SM00863"/>
    </source>
</evidence>
<dbReference type="EMBL" id="MLQQ01000042">
    <property type="protein sequence ID" value="OIJ09775.1"/>
    <property type="molecule type" value="Genomic_DNA"/>
</dbReference>
<dbReference type="RefSeq" id="WP_071314164.1">
    <property type="nucleotide sequence ID" value="NZ_MLQQ01000042.1"/>
</dbReference>
<dbReference type="OrthoDB" id="9812949at2"/>
<dbReference type="InterPro" id="IPR018163">
    <property type="entry name" value="Thr/Ala-tRNA-synth_IIc_edit"/>
</dbReference>
<accession>A0A1S2LE33</accession>
<dbReference type="SMART" id="SM00863">
    <property type="entry name" value="tRNA_SAD"/>
    <property type="match status" value="1"/>
</dbReference>
<dbReference type="SUPFAM" id="SSF55186">
    <property type="entry name" value="ThrRS/AlaRS common domain"/>
    <property type="match status" value="1"/>
</dbReference>
<comment type="cofactor">
    <cofactor evidence="1">
        <name>Zn(2+)</name>
        <dbReference type="ChEBI" id="CHEBI:29105"/>
    </cofactor>
</comment>
<evidence type="ECO:0000256" key="1">
    <source>
        <dbReference type="ARBA" id="ARBA00001947"/>
    </source>
</evidence>
<dbReference type="GO" id="GO:0005524">
    <property type="term" value="F:ATP binding"/>
    <property type="evidence" value="ECO:0007669"/>
    <property type="project" value="InterPro"/>
</dbReference>
<dbReference type="InterPro" id="IPR012947">
    <property type="entry name" value="tRNA_SAD"/>
</dbReference>
<dbReference type="PANTHER" id="PTHR43462">
    <property type="entry name" value="ALANYL-TRNA EDITING PROTEIN"/>
    <property type="match status" value="1"/>
</dbReference>
<dbReference type="PANTHER" id="PTHR43462:SF1">
    <property type="entry name" value="ALANYL-TRNA EDITING PROTEIN AARSD1"/>
    <property type="match status" value="1"/>
</dbReference>
<dbReference type="SUPFAM" id="SSF50447">
    <property type="entry name" value="Translation proteins"/>
    <property type="match status" value="1"/>
</dbReference>
<dbReference type="GO" id="GO:0004812">
    <property type="term" value="F:aminoacyl-tRNA ligase activity"/>
    <property type="evidence" value="ECO:0007669"/>
    <property type="project" value="InterPro"/>
</dbReference>
<evidence type="ECO:0000313" key="6">
    <source>
        <dbReference type="Proteomes" id="UP000180098"/>
    </source>
</evidence>
<evidence type="ECO:0000313" key="5">
    <source>
        <dbReference type="EMBL" id="OIJ09775.1"/>
    </source>
</evidence>
<dbReference type="InterPro" id="IPR051335">
    <property type="entry name" value="Alanyl-tRNA_Editing_Enzymes"/>
</dbReference>
<evidence type="ECO:0000256" key="3">
    <source>
        <dbReference type="ARBA" id="ARBA00022833"/>
    </source>
</evidence>
<reference evidence="5 6" key="1">
    <citation type="submission" date="2016-10" db="EMBL/GenBank/DDBJ databases">
        <title>Draft genome sequences of four alkaliphilic bacteria belonging to the Anaerobacillus genus.</title>
        <authorList>
            <person name="Bassil N.M."/>
            <person name="Lloyd J.R."/>
        </authorList>
    </citation>
    <scope>NUCLEOTIDE SEQUENCE [LARGE SCALE GENOMIC DNA]</scope>
    <source>
        <strain evidence="5 6">DSM 15340</strain>
    </source>
</reference>
<keyword evidence="2" id="KW-0479">Metal-binding</keyword>
<dbReference type="GO" id="GO:0046872">
    <property type="term" value="F:metal ion binding"/>
    <property type="evidence" value="ECO:0007669"/>
    <property type="project" value="UniProtKB-KW"/>
</dbReference>
<dbReference type="GO" id="GO:0002161">
    <property type="term" value="F:aminoacyl-tRNA deacylase activity"/>
    <property type="evidence" value="ECO:0007669"/>
    <property type="project" value="UniProtKB-ARBA"/>
</dbReference>
<protein>
    <recommendedName>
        <fullName evidence="4">Threonyl/alanyl tRNA synthetase SAD domain-containing protein</fullName>
    </recommendedName>
</protein>
<comment type="caution">
    <text evidence="5">The sequence shown here is derived from an EMBL/GenBank/DDBJ whole genome shotgun (WGS) entry which is preliminary data.</text>
</comment>
<organism evidence="5 6">
    <name type="scientific">Anaerobacillus arseniciselenatis</name>
    <dbReference type="NCBI Taxonomy" id="85682"/>
    <lineage>
        <taxon>Bacteria</taxon>
        <taxon>Bacillati</taxon>
        <taxon>Bacillota</taxon>
        <taxon>Bacilli</taxon>
        <taxon>Bacillales</taxon>
        <taxon>Bacillaceae</taxon>
        <taxon>Anaerobacillus</taxon>
    </lineage>
</organism>
<keyword evidence="6" id="KW-1185">Reference proteome</keyword>
<dbReference type="Gene3D" id="2.40.30.130">
    <property type="match status" value="1"/>
</dbReference>
<dbReference type="Proteomes" id="UP000180098">
    <property type="component" value="Unassembled WGS sequence"/>
</dbReference>
<name>A0A1S2LE33_9BACI</name>
<dbReference type="Gene3D" id="3.30.980.10">
    <property type="entry name" value="Threonyl-trna Synthetase, Chain A, domain 2"/>
    <property type="match status" value="1"/>
</dbReference>
<sequence>MTKKIYEIDPYIKECFATIQDTKFINGETWVCFDQTNLYPEGGGQPSDVGFINQSPVLDVQLYDGQIYHKVFEPIDRVRVKIHLDFERRFDHMQQHSGQHLLSAVWKELFEFETVSFHLGKDVCTIDLQTDNIDDVHINEVENRVAEYIFENPTIESYVLPYDEVDYEKLIKLKEKPDFVRLVEIEGIDLSTCCGTHVSMLGEIGMIKMVGSEKYKQNTRISFVCGKRALNYFQAVYNSSQEVSNKLNVPATNINERFSEFYHEYQLLKKKYQKLYEKDIYHEANVLVKNVEHGFVHVKWSDRPIQEMKDLAKMIIETGEKAVIFCSRKHHTWIFASSSSQIFNVSTCIQSLKESFGGKGGGNPVFGQWVGEINDEQWEQFKQQTIGDFDIKTTYNG</sequence>